<organism evidence="1 2">
    <name type="scientific">Sediminitomix flava</name>
    <dbReference type="NCBI Taxonomy" id="379075"/>
    <lineage>
        <taxon>Bacteria</taxon>
        <taxon>Pseudomonadati</taxon>
        <taxon>Bacteroidota</taxon>
        <taxon>Cytophagia</taxon>
        <taxon>Cytophagales</taxon>
        <taxon>Flammeovirgaceae</taxon>
        <taxon>Sediminitomix</taxon>
    </lineage>
</organism>
<dbReference type="AlphaFoldDB" id="A0A315ZEY0"/>
<dbReference type="RefSeq" id="WP_109615660.1">
    <property type="nucleotide sequence ID" value="NZ_QGDO01000001.1"/>
</dbReference>
<dbReference type="EMBL" id="QGDO01000001">
    <property type="protein sequence ID" value="PWJ44146.1"/>
    <property type="molecule type" value="Genomic_DNA"/>
</dbReference>
<comment type="caution">
    <text evidence="1">The sequence shown here is derived from an EMBL/GenBank/DDBJ whole genome shotgun (WGS) entry which is preliminary data.</text>
</comment>
<evidence type="ECO:0000313" key="2">
    <source>
        <dbReference type="Proteomes" id="UP000245535"/>
    </source>
</evidence>
<gene>
    <name evidence="1" type="ORF">BC781_101496</name>
</gene>
<sequence length="92" mass="10727">MQKESNQLIEQACVEALEKFKKTKKNDYTPIIEKIEFLLGSYRYDRNPVGLYEVAEESLSEFKKMRQKNARSVAKKLVENLNKAISTREALN</sequence>
<dbReference type="OrthoDB" id="839653at2"/>
<dbReference type="Proteomes" id="UP000245535">
    <property type="component" value="Unassembled WGS sequence"/>
</dbReference>
<proteinExistence type="predicted"/>
<accession>A0A315ZEY0</accession>
<evidence type="ECO:0000313" key="1">
    <source>
        <dbReference type="EMBL" id="PWJ44146.1"/>
    </source>
</evidence>
<protein>
    <submittedName>
        <fullName evidence="1">Uncharacterized protein</fullName>
    </submittedName>
</protein>
<keyword evidence="2" id="KW-1185">Reference proteome</keyword>
<reference evidence="1 2" key="1">
    <citation type="submission" date="2018-03" db="EMBL/GenBank/DDBJ databases">
        <title>Genomic Encyclopedia of Archaeal and Bacterial Type Strains, Phase II (KMG-II): from individual species to whole genera.</title>
        <authorList>
            <person name="Goeker M."/>
        </authorList>
    </citation>
    <scope>NUCLEOTIDE SEQUENCE [LARGE SCALE GENOMIC DNA]</scope>
    <source>
        <strain evidence="1 2">DSM 28229</strain>
    </source>
</reference>
<name>A0A315ZEY0_SEDFL</name>